<dbReference type="InterPro" id="IPR000225">
    <property type="entry name" value="Armadillo"/>
</dbReference>
<dbReference type="SUPFAM" id="SSF54695">
    <property type="entry name" value="POZ domain"/>
    <property type="match status" value="1"/>
</dbReference>
<proteinExistence type="predicted"/>
<dbReference type="SUPFAM" id="SSF48371">
    <property type="entry name" value="ARM repeat"/>
    <property type="match status" value="1"/>
</dbReference>
<feature type="domain" description="BTB" evidence="2">
    <location>
        <begin position="687"/>
        <end position="784"/>
    </location>
</feature>
<dbReference type="InterPro" id="IPR000210">
    <property type="entry name" value="BTB/POZ_dom"/>
</dbReference>
<dbReference type="Proteomes" id="UP000655588">
    <property type="component" value="Unassembled WGS sequence"/>
</dbReference>
<dbReference type="InterPro" id="IPR011989">
    <property type="entry name" value="ARM-like"/>
</dbReference>
<dbReference type="SMART" id="SM00185">
    <property type="entry name" value="ARM"/>
    <property type="match status" value="4"/>
</dbReference>
<dbReference type="InterPro" id="IPR016024">
    <property type="entry name" value="ARM-type_fold"/>
</dbReference>
<dbReference type="PANTHER" id="PTHR23312:SF8">
    <property type="entry name" value="ARMADILLO REPEAT-CONTAINING PROTEIN 5"/>
    <property type="match status" value="1"/>
</dbReference>
<feature type="region of interest" description="Disordered" evidence="1">
    <location>
        <begin position="409"/>
        <end position="455"/>
    </location>
</feature>
<evidence type="ECO:0000313" key="5">
    <source>
        <dbReference type="Proteomes" id="UP000655588"/>
    </source>
</evidence>
<feature type="compositionally biased region" description="Low complexity" evidence="1">
    <location>
        <begin position="409"/>
        <end position="419"/>
    </location>
</feature>
<organism evidence="4 5">
    <name type="scientific">Frieseomelitta varia</name>
    <dbReference type="NCBI Taxonomy" id="561572"/>
    <lineage>
        <taxon>Eukaryota</taxon>
        <taxon>Metazoa</taxon>
        <taxon>Ecdysozoa</taxon>
        <taxon>Arthropoda</taxon>
        <taxon>Hexapoda</taxon>
        <taxon>Insecta</taxon>
        <taxon>Pterygota</taxon>
        <taxon>Neoptera</taxon>
        <taxon>Endopterygota</taxon>
        <taxon>Hymenoptera</taxon>
        <taxon>Apocrita</taxon>
        <taxon>Aculeata</taxon>
        <taxon>Apoidea</taxon>
        <taxon>Anthophila</taxon>
        <taxon>Apidae</taxon>
        <taxon>Frieseomelitta</taxon>
    </lineage>
</organism>
<name>A0A833RI64_9HYME</name>
<evidence type="ECO:0000259" key="2">
    <source>
        <dbReference type="Pfam" id="PF00651"/>
    </source>
</evidence>
<gene>
    <name evidence="4" type="ORF">E2986_01694</name>
</gene>
<accession>A0A833RI64</accession>
<evidence type="ECO:0008006" key="6">
    <source>
        <dbReference type="Google" id="ProtNLM"/>
    </source>
</evidence>
<evidence type="ECO:0000256" key="1">
    <source>
        <dbReference type="SAM" id="MobiDB-lite"/>
    </source>
</evidence>
<dbReference type="GO" id="GO:0009653">
    <property type="term" value="P:anatomical structure morphogenesis"/>
    <property type="evidence" value="ECO:0007669"/>
    <property type="project" value="TreeGrafter"/>
</dbReference>
<dbReference type="PANTHER" id="PTHR23312">
    <property type="entry name" value="ARMC5 ARMADILLO REPEAT-CONTAINING -RELATED"/>
    <property type="match status" value="1"/>
</dbReference>
<dbReference type="Pfam" id="PF00651">
    <property type="entry name" value="BTB"/>
    <property type="match status" value="1"/>
</dbReference>
<dbReference type="EMBL" id="WNWW01000485">
    <property type="protein sequence ID" value="KAF3424224.1"/>
    <property type="molecule type" value="Genomic_DNA"/>
</dbReference>
<dbReference type="GO" id="GO:0005829">
    <property type="term" value="C:cytosol"/>
    <property type="evidence" value="ECO:0007669"/>
    <property type="project" value="TreeGrafter"/>
</dbReference>
<dbReference type="Gene3D" id="3.30.710.10">
    <property type="entry name" value="Potassium Channel Kv1.1, Chain A"/>
    <property type="match status" value="1"/>
</dbReference>
<dbReference type="InterPro" id="IPR011333">
    <property type="entry name" value="SKP1/BTB/POZ_sf"/>
</dbReference>
<reference evidence="4" key="1">
    <citation type="submission" date="2019-11" db="EMBL/GenBank/DDBJ databases">
        <title>The nuclear and mitochondrial genomes of Frieseomelitta varia - a highly eusocial stingless bee (Meliponini) with a permanently sterile worker caste.</title>
        <authorList>
            <person name="Freitas F.C.P."/>
            <person name="Lourenco A.P."/>
            <person name="Nunes F.M.F."/>
            <person name="Paschoal A.R."/>
            <person name="Abreu F.C.P."/>
            <person name="Barbin F.O."/>
            <person name="Bataglia L."/>
            <person name="Cardoso-Junior C.A.M."/>
            <person name="Cervoni M.S."/>
            <person name="Silva S.R."/>
            <person name="Dalarmi F."/>
            <person name="Del Lama M.A."/>
            <person name="Depintor T.S."/>
            <person name="Ferreira K.M."/>
            <person name="Goria P.S."/>
            <person name="Jaskot M.C."/>
            <person name="Lago D.C."/>
            <person name="Luna-Lucena D."/>
            <person name="Moda L.M."/>
            <person name="Nascimento L."/>
            <person name="Pedrino M."/>
            <person name="Rabico F.O."/>
            <person name="Sanches F.C."/>
            <person name="Santos D.E."/>
            <person name="Santos C.G."/>
            <person name="Vieira J."/>
            <person name="Lopes T.F."/>
            <person name="Barchuk A.R."/>
            <person name="Hartfelder K."/>
            <person name="Simoes Z.L.P."/>
            <person name="Bitondi M.M.G."/>
            <person name="Pinheiro D.G."/>
        </authorList>
    </citation>
    <scope>NUCLEOTIDE SEQUENCE</scope>
    <source>
        <strain evidence="4">USP_RPSP 00005682</strain>
        <tissue evidence="4">Whole individual</tissue>
    </source>
</reference>
<protein>
    <recommendedName>
        <fullName evidence="6">Armadillo repeat-containing protein 5</fullName>
    </recommendedName>
</protein>
<dbReference type="OrthoDB" id="6086604at2759"/>
<dbReference type="InterPro" id="IPR055445">
    <property type="entry name" value="ARM_ARMC5"/>
</dbReference>
<dbReference type="Gene3D" id="1.25.10.10">
    <property type="entry name" value="Leucine-rich Repeat Variant"/>
    <property type="match status" value="1"/>
</dbReference>
<dbReference type="Pfam" id="PF24768">
    <property type="entry name" value="ARM_ARMC5"/>
    <property type="match status" value="1"/>
</dbReference>
<keyword evidence="5" id="KW-1185">Reference proteome</keyword>
<feature type="region of interest" description="Disordered" evidence="1">
    <location>
        <begin position="368"/>
        <end position="387"/>
    </location>
</feature>
<sequence length="857" mass="96575">MDEKQDGPVLKELLKYIKIESKSGILSCLVRLKNDSKCYKQFAKDGGLGILVNLLHYHNTQIVNITLSILANVCLNSDAREKVKGSKIASRVVSIIKHIKLGNNIHCRACRLIGNLSESDYHAKSLCEVGAIQALVDLLQLDTYVQTYLMGVRAIRNIWSIYEGSREEILESGVIFRITSLLILAKEKLETNKTDKKYMELIETCLKAMCAFLSTLDPRVGKQLRGGKNIQGYKSIIQCCDMHNKVAIRCLYNLCHITECRPILGNFGAIESFIVLIKDRLELSKETLVTLCLFCVEAINRAKVRMGSGLELMLSLLKDIKNEKYHAILLHALAQFVHDEPSITIMLKNGLLDVLVTRLKKMAIEAHEKTNVSRKRKSDTPPNNQTQLKYIATNLGRFSSDYYRDDWSPGSATSVSSSPPSTPPLPFYDSIENDENTEDNYSPVCSDTEMMDNEDEPQEEVESLKSWKSVTIEVEESQNVEKERKLWECPYTWEFGNLWALLLLSHLSLSNDPIDGLADPTTIGPLLAYIRHGKNIRASRILNRIIRNGAYLVPLLKQGFVFEVQTLCGSEHYTRQLCAVAETGGAIGELTSILLRGKEAHKLIIAVSIPFIIKSRDILKSLLNNHGGLQLIFHILSDQQHVLYENAIWSICRLASTLEIQPEIIEKCQITETASTDFPRVYDNHPKPATVTFELDDGTTVDACRQTLCQKSDVFSAMLEGNFSESGKKRVKLRNTSKEGLNTLLLAANGATFENRTIESLLDAVLLADKFLMADISDILTQSSISKLNYKNFSRAWNWARMNSCHELKSCCVKRFLTAQMTNPERVQAFQDFSTTGSFHEFLDEVKKIINNVLCQR</sequence>
<feature type="domain" description="ARMC5-like ARM-repeats" evidence="3">
    <location>
        <begin position="61"/>
        <end position="355"/>
    </location>
</feature>
<evidence type="ECO:0000259" key="3">
    <source>
        <dbReference type="Pfam" id="PF24768"/>
    </source>
</evidence>
<evidence type="ECO:0000313" key="4">
    <source>
        <dbReference type="EMBL" id="KAF3424224.1"/>
    </source>
</evidence>
<dbReference type="AlphaFoldDB" id="A0A833RI64"/>
<comment type="caution">
    <text evidence="4">The sequence shown here is derived from an EMBL/GenBank/DDBJ whole genome shotgun (WGS) entry which is preliminary data.</text>
</comment>